<evidence type="ECO:0000313" key="2">
    <source>
        <dbReference type="EMBL" id="TCN24484.1"/>
    </source>
</evidence>
<evidence type="ECO:0000256" key="1">
    <source>
        <dbReference type="SAM" id="Phobius"/>
    </source>
</evidence>
<feature type="transmembrane region" description="Helical" evidence="1">
    <location>
        <begin position="6"/>
        <end position="25"/>
    </location>
</feature>
<comment type="caution">
    <text evidence="2">The sequence shown here is derived from an EMBL/GenBank/DDBJ whole genome shotgun (WGS) entry which is preliminary data.</text>
</comment>
<keyword evidence="3" id="KW-1185">Reference proteome</keyword>
<evidence type="ECO:0008006" key="4">
    <source>
        <dbReference type="Google" id="ProtNLM"/>
    </source>
</evidence>
<keyword evidence="1" id="KW-0472">Membrane</keyword>
<protein>
    <recommendedName>
        <fullName evidence="4">Sigma-w pathway protein ysdB</fullName>
    </recommendedName>
</protein>
<dbReference type="AlphaFoldDB" id="A0A4R2BF42"/>
<keyword evidence="1" id="KW-0812">Transmembrane</keyword>
<organism evidence="2 3">
    <name type="scientific">Mesobacillus foraminis</name>
    <dbReference type="NCBI Taxonomy" id="279826"/>
    <lineage>
        <taxon>Bacteria</taxon>
        <taxon>Bacillati</taxon>
        <taxon>Bacillota</taxon>
        <taxon>Bacilli</taxon>
        <taxon>Bacillales</taxon>
        <taxon>Bacillaceae</taxon>
        <taxon>Mesobacillus</taxon>
    </lineage>
</organism>
<reference evidence="2 3" key="1">
    <citation type="journal article" date="2015" name="Stand. Genomic Sci.">
        <title>Genomic Encyclopedia of Bacterial and Archaeal Type Strains, Phase III: the genomes of soil and plant-associated and newly described type strains.</title>
        <authorList>
            <person name="Whitman W.B."/>
            <person name="Woyke T."/>
            <person name="Klenk H.P."/>
            <person name="Zhou Y."/>
            <person name="Lilburn T.G."/>
            <person name="Beck B.J."/>
            <person name="De Vos P."/>
            <person name="Vandamme P."/>
            <person name="Eisen J.A."/>
            <person name="Garrity G."/>
            <person name="Hugenholtz P."/>
            <person name="Kyrpides N.C."/>
        </authorList>
    </citation>
    <scope>NUCLEOTIDE SEQUENCE [LARGE SCALE GENOMIC DNA]</scope>
    <source>
        <strain evidence="2 3">CV53</strain>
    </source>
</reference>
<gene>
    <name evidence="2" type="ORF">EV146_107182</name>
</gene>
<name>A0A4R2BF42_9BACI</name>
<sequence length="130" mass="15511">MLWILRLILFASIIFLLYRTVRYLLHPKRKLELAHEQKRFFLLDDQENVRKNFLVTYKGVMFEGEKYLGTTEYAFEVVSIFMWPKNSAALKGLSYEDFLVIENEIHELYPGAAISWKSPVKEFMEKQPEL</sequence>
<dbReference type="Proteomes" id="UP000295689">
    <property type="component" value="Unassembled WGS sequence"/>
</dbReference>
<evidence type="ECO:0000313" key="3">
    <source>
        <dbReference type="Proteomes" id="UP000295689"/>
    </source>
</evidence>
<keyword evidence="1" id="KW-1133">Transmembrane helix</keyword>
<proteinExistence type="predicted"/>
<dbReference type="EMBL" id="SLVV01000007">
    <property type="protein sequence ID" value="TCN24484.1"/>
    <property type="molecule type" value="Genomic_DNA"/>
</dbReference>
<dbReference type="RefSeq" id="WP_132007293.1">
    <property type="nucleotide sequence ID" value="NZ_JABUHM010000005.1"/>
</dbReference>
<accession>A0A4R2BF42</accession>